<feature type="signal peptide" evidence="1">
    <location>
        <begin position="1"/>
        <end position="18"/>
    </location>
</feature>
<evidence type="ECO:0000256" key="1">
    <source>
        <dbReference type="SAM" id="SignalP"/>
    </source>
</evidence>
<reference evidence="2 3" key="1">
    <citation type="submission" date="2016-10" db="EMBL/GenBank/DDBJ databases">
        <authorList>
            <person name="Varghese N."/>
            <person name="Submissions S."/>
        </authorList>
    </citation>
    <scope>NUCLEOTIDE SEQUENCE [LARGE SCALE GENOMIC DNA]</scope>
    <source>
        <strain evidence="2 3">DSW-5</strain>
    </source>
</reference>
<protein>
    <recommendedName>
        <fullName evidence="4">Lipoprotein</fullName>
    </recommendedName>
</protein>
<organism evidence="2 3">
    <name type="scientific">Polaribacter dokdonensis DSW-5</name>
    <dbReference type="NCBI Taxonomy" id="1300348"/>
    <lineage>
        <taxon>Bacteria</taxon>
        <taxon>Pseudomonadati</taxon>
        <taxon>Bacteroidota</taxon>
        <taxon>Flavobacteriia</taxon>
        <taxon>Flavobacteriales</taxon>
        <taxon>Flavobacteriaceae</taxon>
    </lineage>
</organism>
<gene>
    <name evidence="2" type="ORF">SAMN05444353_1403</name>
</gene>
<dbReference type="EMBL" id="FNUE01000001">
    <property type="protein sequence ID" value="SEE25271.1"/>
    <property type="molecule type" value="Genomic_DNA"/>
</dbReference>
<evidence type="ECO:0000313" key="2">
    <source>
        <dbReference type="EMBL" id="SEE25271.1"/>
    </source>
</evidence>
<comment type="caution">
    <text evidence="2">The sequence shown here is derived from an EMBL/GenBank/DDBJ whole genome shotgun (WGS) entry which is preliminary data.</text>
</comment>
<dbReference type="Proteomes" id="UP000183071">
    <property type="component" value="Unassembled WGS sequence"/>
</dbReference>
<sequence>MRCFLIAIILLFAFSCNKNTHFSSEIWKKSGGENLTLDTRNRMVKDLIESQILLGKTEQNIINLIGEPSKVNRPEADSIKYYQVQEIYSWNIDPDELLFLKITFNECQISKKVEKFITK</sequence>
<keyword evidence="1" id="KW-0732">Signal</keyword>
<evidence type="ECO:0008006" key="4">
    <source>
        <dbReference type="Google" id="ProtNLM"/>
    </source>
</evidence>
<feature type="chain" id="PRO_5045785269" description="Lipoprotein" evidence="1">
    <location>
        <begin position="19"/>
        <end position="119"/>
    </location>
</feature>
<proteinExistence type="predicted"/>
<dbReference type="PROSITE" id="PS51257">
    <property type="entry name" value="PROKAR_LIPOPROTEIN"/>
    <property type="match status" value="1"/>
</dbReference>
<name>A0A1H5HCB9_9FLAO</name>
<keyword evidence="3" id="KW-1185">Reference proteome</keyword>
<accession>A0A1H5HCB9</accession>
<evidence type="ECO:0000313" key="3">
    <source>
        <dbReference type="Proteomes" id="UP000183071"/>
    </source>
</evidence>